<dbReference type="SUPFAM" id="SSF53328">
    <property type="entry name" value="Formyltransferase"/>
    <property type="match status" value="1"/>
</dbReference>
<dbReference type="Pfam" id="PF02911">
    <property type="entry name" value="Formyl_trans_C"/>
    <property type="match status" value="1"/>
</dbReference>
<keyword evidence="5" id="KW-0648">Protein biosynthesis</keyword>
<organism evidence="8 9">
    <name type="scientific">Aplysia californica</name>
    <name type="common">California sea hare</name>
    <dbReference type="NCBI Taxonomy" id="6500"/>
    <lineage>
        <taxon>Eukaryota</taxon>
        <taxon>Metazoa</taxon>
        <taxon>Spiralia</taxon>
        <taxon>Lophotrochozoa</taxon>
        <taxon>Mollusca</taxon>
        <taxon>Gastropoda</taxon>
        <taxon>Heterobranchia</taxon>
        <taxon>Euthyneura</taxon>
        <taxon>Tectipleura</taxon>
        <taxon>Aplysiida</taxon>
        <taxon>Aplysioidea</taxon>
        <taxon>Aplysiidae</taxon>
        <taxon>Aplysia</taxon>
    </lineage>
</organism>
<dbReference type="EC" id="2.1.2.9" evidence="2"/>
<evidence type="ECO:0000259" key="7">
    <source>
        <dbReference type="Pfam" id="PF02911"/>
    </source>
</evidence>
<dbReference type="Gene3D" id="3.40.50.12230">
    <property type="match status" value="1"/>
</dbReference>
<accession>A0ABM0JZN5</accession>
<dbReference type="PANTHER" id="PTHR11138:SF5">
    <property type="entry name" value="METHIONYL-TRNA FORMYLTRANSFERASE, MITOCHONDRIAL"/>
    <property type="match status" value="1"/>
</dbReference>
<sequence length="346" mass="39564">MKLMGLQKARSKPPWRVFFFGTDDFSLKTLQSLNENMMMPSSGRLVDTLDIAHPRLKKPSPVNRYAEMCGLTQYQWPIRGLDKQYDVAVLASFGHLIPKKLVDAFPYGILNVHPSLLPRWRGAAPLHHTVLNGDSNTGVSIMSIKPRHFDIGPLLQQRQIALPSRPTFSTLRDTLAFEGGKMIIELLRELPEAVIGEASQDSEGITYAHKITQQRSFIDWENQTVDELDRQYRALFETTELRTDWEGTTVRMLDMAAPSLDPCVDLDSSSPPGLPVYDKKNNVLWVRCKDGWTGFFSILIKKKMSAKAFYNGYLSKKHLKGVCFKSIPNHLFDEHYWQWIRDPRPS</sequence>
<dbReference type="RefSeq" id="XP_005105299.2">
    <property type="nucleotide sequence ID" value="XM_005105242.3"/>
</dbReference>
<evidence type="ECO:0000259" key="6">
    <source>
        <dbReference type="Pfam" id="PF00551"/>
    </source>
</evidence>
<gene>
    <name evidence="9" type="primary">LOC101850588</name>
</gene>
<keyword evidence="4" id="KW-0808">Transferase</keyword>
<evidence type="ECO:0000256" key="2">
    <source>
        <dbReference type="ARBA" id="ARBA00012261"/>
    </source>
</evidence>
<dbReference type="GeneID" id="101850588"/>
<evidence type="ECO:0000256" key="3">
    <source>
        <dbReference type="ARBA" id="ARBA00014185"/>
    </source>
</evidence>
<feature type="domain" description="Formyl transferase C-terminal" evidence="7">
    <location>
        <begin position="210"/>
        <end position="313"/>
    </location>
</feature>
<evidence type="ECO:0000256" key="1">
    <source>
        <dbReference type="ARBA" id="ARBA00010699"/>
    </source>
</evidence>
<reference evidence="9" key="1">
    <citation type="submission" date="2025-08" db="UniProtKB">
        <authorList>
            <consortium name="RefSeq"/>
        </authorList>
    </citation>
    <scope>IDENTIFICATION</scope>
</reference>
<protein>
    <recommendedName>
        <fullName evidence="3">Methionyl-tRNA formyltransferase, mitochondrial</fullName>
        <ecNumber evidence="2">2.1.2.9</ecNumber>
    </recommendedName>
</protein>
<evidence type="ECO:0000256" key="4">
    <source>
        <dbReference type="ARBA" id="ARBA00022679"/>
    </source>
</evidence>
<dbReference type="CDD" id="cd08646">
    <property type="entry name" value="FMT_core_Met-tRNA-FMT_N"/>
    <property type="match status" value="1"/>
</dbReference>
<feature type="domain" description="Formyl transferase N-terminal" evidence="6">
    <location>
        <begin position="84"/>
        <end position="186"/>
    </location>
</feature>
<dbReference type="PANTHER" id="PTHR11138">
    <property type="entry name" value="METHIONYL-TRNA FORMYLTRANSFERASE"/>
    <property type="match status" value="1"/>
</dbReference>
<dbReference type="InterPro" id="IPR036477">
    <property type="entry name" value="Formyl_transf_N_sf"/>
</dbReference>
<dbReference type="InterPro" id="IPR005794">
    <property type="entry name" value="Fmt"/>
</dbReference>
<dbReference type="InterPro" id="IPR005793">
    <property type="entry name" value="Formyl_trans_C"/>
</dbReference>
<dbReference type="InterPro" id="IPR002376">
    <property type="entry name" value="Formyl_transf_N"/>
</dbReference>
<proteinExistence type="inferred from homology"/>
<comment type="similarity">
    <text evidence="1">Belongs to the Fmt family.</text>
</comment>
<dbReference type="Pfam" id="PF00551">
    <property type="entry name" value="Formyl_trans_N"/>
    <property type="match status" value="1"/>
</dbReference>
<evidence type="ECO:0000313" key="9">
    <source>
        <dbReference type="RefSeq" id="XP_005105299.2"/>
    </source>
</evidence>
<dbReference type="InterPro" id="IPR041711">
    <property type="entry name" value="Met-tRNA-FMT_N"/>
</dbReference>
<evidence type="ECO:0000313" key="8">
    <source>
        <dbReference type="Proteomes" id="UP000694888"/>
    </source>
</evidence>
<evidence type="ECO:0000256" key="5">
    <source>
        <dbReference type="ARBA" id="ARBA00022917"/>
    </source>
</evidence>
<name>A0ABM0JZN5_APLCA</name>
<keyword evidence="8" id="KW-1185">Reference proteome</keyword>
<dbReference type="NCBIfam" id="TIGR00460">
    <property type="entry name" value="fmt"/>
    <property type="match status" value="1"/>
</dbReference>
<dbReference type="Proteomes" id="UP000694888">
    <property type="component" value="Unplaced"/>
</dbReference>